<dbReference type="SMART" id="SM00298">
    <property type="entry name" value="CHROMO"/>
    <property type="match status" value="1"/>
</dbReference>
<sequence>MHRDISEGNILIANGRGFLHDLDYAFNWMAHLLDLGYEHTVESWREYVRTTKGIPRKGGDELQMTARSDPVGEPSSPRRSVNGGDDRKAAPPTPIINRNGEKEYFIDAIVAEGIVEGVKKYLVRWTGCGNEENTWAFPEDLRRCIALVNWLKRPAAERTQLSEPYLSESGSSAERDAATSGSPDDMKAPDEAKRMECKERTGTLYFMSVEVLEGGGNIIHDVRHDLESFFWLLMWLVLRHTDYVHREGSSALQSLFDQPSDAACAERKKGWLMSPAVTVQNNAPLSQLINQFKRLCKLNMFDEDTPSNFIPLTYDSVLKVFDDALERDDWPSNDKAIPFKPLPDPNQPHRARPEGVILSSQVNSEARRGRGPIDMPAPGDFVTSFDHNRPMPDDQWTLSDGGIPWIQRAMTNNDGHPQYQHSADAHPPLVPLRPDVRHTNTWAGDVLVERPDLQPRLIGRRPLARKPGPSSMSAWTRLSGQQEAPDDPSMAGRRAPTRSPSDSPAHSSDTDTAGQRPCRLPSVERLIQAAPDSPPHSARDERLLQSYQQSLERMASASGEHRTRRKRSHEEMGRREDEDSERSKRSRSLSQQPLPQVPRRKSRGPSK</sequence>
<name>A0ABQ8K1Q0_9APHY</name>
<dbReference type="CDD" id="cd00024">
    <property type="entry name" value="CD_CSD"/>
    <property type="match status" value="1"/>
</dbReference>
<reference evidence="3 4" key="1">
    <citation type="journal article" date="2021" name="Environ. Microbiol.">
        <title>Gene family expansions and transcriptome signatures uncover fungal adaptations to wood decay.</title>
        <authorList>
            <person name="Hage H."/>
            <person name="Miyauchi S."/>
            <person name="Viragh M."/>
            <person name="Drula E."/>
            <person name="Min B."/>
            <person name="Chaduli D."/>
            <person name="Navarro D."/>
            <person name="Favel A."/>
            <person name="Norest M."/>
            <person name="Lesage-Meessen L."/>
            <person name="Balint B."/>
            <person name="Merenyi Z."/>
            <person name="de Eugenio L."/>
            <person name="Morin E."/>
            <person name="Martinez A.T."/>
            <person name="Baldrian P."/>
            <person name="Stursova M."/>
            <person name="Martinez M.J."/>
            <person name="Novotny C."/>
            <person name="Magnuson J.K."/>
            <person name="Spatafora J.W."/>
            <person name="Maurice S."/>
            <person name="Pangilinan J."/>
            <person name="Andreopoulos W."/>
            <person name="LaButti K."/>
            <person name="Hundley H."/>
            <person name="Na H."/>
            <person name="Kuo A."/>
            <person name="Barry K."/>
            <person name="Lipzen A."/>
            <person name="Henrissat B."/>
            <person name="Riley R."/>
            <person name="Ahrendt S."/>
            <person name="Nagy L.G."/>
            <person name="Grigoriev I.V."/>
            <person name="Martin F."/>
            <person name="Rosso M.N."/>
        </authorList>
    </citation>
    <scope>NUCLEOTIDE SEQUENCE [LARGE SCALE GENOMIC DNA]</scope>
    <source>
        <strain evidence="3 4">CIRM-BRFM 1785</strain>
    </source>
</reference>
<accession>A0ABQ8K1Q0</accession>
<feature type="region of interest" description="Disordered" evidence="1">
    <location>
        <begin position="530"/>
        <end position="607"/>
    </location>
</feature>
<dbReference type="Gene3D" id="2.40.50.40">
    <property type="match status" value="1"/>
</dbReference>
<gene>
    <name evidence="3" type="ORF">C8Q71DRAFT_785190</name>
</gene>
<evidence type="ECO:0000313" key="4">
    <source>
        <dbReference type="Proteomes" id="UP000814176"/>
    </source>
</evidence>
<feature type="compositionally biased region" description="Polar residues" evidence="1">
    <location>
        <begin position="498"/>
        <end position="513"/>
    </location>
</feature>
<proteinExistence type="predicted"/>
<dbReference type="RefSeq" id="XP_047773909.1">
    <property type="nucleotide sequence ID" value="XM_047925071.1"/>
</dbReference>
<comment type="caution">
    <text evidence="3">The sequence shown here is derived from an EMBL/GenBank/DDBJ whole genome shotgun (WGS) entry which is preliminary data.</text>
</comment>
<feature type="compositionally biased region" description="Polar residues" evidence="1">
    <location>
        <begin position="470"/>
        <end position="482"/>
    </location>
</feature>
<dbReference type="InterPro" id="IPR016197">
    <property type="entry name" value="Chromo-like_dom_sf"/>
</dbReference>
<dbReference type="InterPro" id="IPR011009">
    <property type="entry name" value="Kinase-like_dom_sf"/>
</dbReference>
<dbReference type="InterPro" id="IPR040976">
    <property type="entry name" value="Pkinase_fungal"/>
</dbReference>
<dbReference type="Pfam" id="PF00385">
    <property type="entry name" value="Chromo"/>
    <property type="match status" value="1"/>
</dbReference>
<feature type="domain" description="Chromo" evidence="2">
    <location>
        <begin position="104"/>
        <end position="163"/>
    </location>
</feature>
<dbReference type="GeneID" id="72005803"/>
<dbReference type="InterPro" id="IPR023780">
    <property type="entry name" value="Chromo_domain"/>
</dbReference>
<dbReference type="SUPFAM" id="SSF56112">
    <property type="entry name" value="Protein kinase-like (PK-like)"/>
    <property type="match status" value="1"/>
</dbReference>
<dbReference type="PROSITE" id="PS50013">
    <property type="entry name" value="CHROMO_2"/>
    <property type="match status" value="1"/>
</dbReference>
<dbReference type="SUPFAM" id="SSF54160">
    <property type="entry name" value="Chromo domain-like"/>
    <property type="match status" value="1"/>
</dbReference>
<dbReference type="Proteomes" id="UP000814176">
    <property type="component" value="Unassembled WGS sequence"/>
</dbReference>
<protein>
    <recommendedName>
        <fullName evidence="2">Chromo domain-containing protein</fullName>
    </recommendedName>
</protein>
<feature type="region of interest" description="Disordered" evidence="1">
    <location>
        <begin position="55"/>
        <end position="96"/>
    </location>
</feature>
<feature type="compositionally biased region" description="Basic and acidic residues" evidence="1">
    <location>
        <begin position="568"/>
        <end position="583"/>
    </location>
</feature>
<feature type="compositionally biased region" description="Basic residues" evidence="1">
    <location>
        <begin position="598"/>
        <end position="607"/>
    </location>
</feature>
<evidence type="ECO:0000259" key="2">
    <source>
        <dbReference type="PROSITE" id="PS50013"/>
    </source>
</evidence>
<dbReference type="PANTHER" id="PTHR38248">
    <property type="entry name" value="FUNK1 6"/>
    <property type="match status" value="1"/>
</dbReference>
<organism evidence="3 4">
    <name type="scientific">Rhodofomes roseus</name>
    <dbReference type="NCBI Taxonomy" id="34475"/>
    <lineage>
        <taxon>Eukaryota</taxon>
        <taxon>Fungi</taxon>
        <taxon>Dikarya</taxon>
        <taxon>Basidiomycota</taxon>
        <taxon>Agaricomycotina</taxon>
        <taxon>Agaricomycetes</taxon>
        <taxon>Polyporales</taxon>
        <taxon>Rhodofomes</taxon>
    </lineage>
</organism>
<dbReference type="EMBL" id="JADCUA010000030">
    <property type="protein sequence ID" value="KAH9830614.1"/>
    <property type="molecule type" value="Genomic_DNA"/>
</dbReference>
<keyword evidence="4" id="KW-1185">Reference proteome</keyword>
<feature type="region of interest" description="Disordered" evidence="1">
    <location>
        <begin position="458"/>
        <end position="517"/>
    </location>
</feature>
<dbReference type="Pfam" id="PF17667">
    <property type="entry name" value="Pkinase_fungal"/>
    <property type="match status" value="1"/>
</dbReference>
<dbReference type="InterPro" id="IPR000953">
    <property type="entry name" value="Chromo/chromo_shadow_dom"/>
</dbReference>
<evidence type="ECO:0000256" key="1">
    <source>
        <dbReference type="SAM" id="MobiDB-lite"/>
    </source>
</evidence>
<feature type="region of interest" description="Disordered" evidence="1">
    <location>
        <begin position="161"/>
        <end position="193"/>
    </location>
</feature>
<dbReference type="PANTHER" id="PTHR38248:SF2">
    <property type="entry name" value="FUNK1 11"/>
    <property type="match status" value="1"/>
</dbReference>
<evidence type="ECO:0000313" key="3">
    <source>
        <dbReference type="EMBL" id="KAH9830614.1"/>
    </source>
</evidence>
<feature type="compositionally biased region" description="Basic and acidic residues" evidence="1">
    <location>
        <begin position="184"/>
        <end position="193"/>
    </location>
</feature>